<evidence type="ECO:0000256" key="14">
    <source>
        <dbReference type="RuleBase" id="RU003848"/>
    </source>
</evidence>
<comment type="similarity">
    <text evidence="1 13 14">Belongs to the ATPase B chain family.</text>
</comment>
<dbReference type="GO" id="GO:0012505">
    <property type="term" value="C:endomembrane system"/>
    <property type="evidence" value="ECO:0007669"/>
    <property type="project" value="UniProtKB-SubCell"/>
</dbReference>
<keyword evidence="7 13" id="KW-0406">Ion transport</keyword>
<evidence type="ECO:0000256" key="6">
    <source>
        <dbReference type="ARBA" id="ARBA00022989"/>
    </source>
</evidence>
<protein>
    <recommendedName>
        <fullName evidence="13">ATP synthase subunit b</fullName>
    </recommendedName>
    <alternativeName>
        <fullName evidence="13">ATP synthase F(0) sector subunit b</fullName>
    </alternativeName>
    <alternativeName>
        <fullName evidence="13">ATPase subunit I</fullName>
    </alternativeName>
    <alternativeName>
        <fullName evidence="13">F-type ATPase subunit b</fullName>
        <shortName evidence="13">F-ATPase subunit b</shortName>
    </alternativeName>
</protein>
<dbReference type="GO" id="GO:0046933">
    <property type="term" value="F:proton-transporting ATP synthase activity, rotational mechanism"/>
    <property type="evidence" value="ECO:0007669"/>
    <property type="project" value="UniProtKB-UniRule"/>
</dbReference>
<evidence type="ECO:0000313" key="18">
    <source>
        <dbReference type="Proteomes" id="UP000198462"/>
    </source>
</evidence>
<dbReference type="PANTHER" id="PTHR33445:SF1">
    <property type="entry name" value="ATP SYNTHASE SUBUNIT B"/>
    <property type="match status" value="1"/>
</dbReference>
<keyword evidence="6 13" id="KW-1133">Transmembrane helix</keyword>
<keyword evidence="15" id="KW-0175">Coiled coil</keyword>
<evidence type="ECO:0000256" key="13">
    <source>
        <dbReference type="HAMAP-Rule" id="MF_01398"/>
    </source>
</evidence>
<evidence type="ECO:0000256" key="4">
    <source>
        <dbReference type="ARBA" id="ARBA00022692"/>
    </source>
</evidence>
<dbReference type="HAMAP" id="MF_01398">
    <property type="entry name" value="ATP_synth_b_bprime"/>
    <property type="match status" value="1"/>
</dbReference>
<evidence type="ECO:0000256" key="15">
    <source>
        <dbReference type="SAM" id="Coils"/>
    </source>
</evidence>
<dbReference type="GO" id="GO:0045259">
    <property type="term" value="C:proton-transporting ATP synthase complex"/>
    <property type="evidence" value="ECO:0007669"/>
    <property type="project" value="UniProtKB-KW"/>
</dbReference>
<dbReference type="GO" id="GO:0005886">
    <property type="term" value="C:plasma membrane"/>
    <property type="evidence" value="ECO:0007669"/>
    <property type="project" value="UniProtKB-SubCell"/>
</dbReference>
<name>A0A219B7J3_9SPHN</name>
<evidence type="ECO:0000256" key="1">
    <source>
        <dbReference type="ARBA" id="ARBA00005513"/>
    </source>
</evidence>
<evidence type="ECO:0000256" key="2">
    <source>
        <dbReference type="ARBA" id="ARBA00022448"/>
    </source>
</evidence>
<sequence length="192" mass="19869">MTIMPKPIIPGLLASLLAAPAFAAPAEEGSGGMPQFDFENVAASQVFWLMISFGLLYLLMRAMLPKVAGVAETRANTIGGDLDAADKARLDADTKQEAYEASLASSRARAQGLIADAKAEAAKANEARMAEADKAAQARLAAAEEELNAAREKALGKLDAIAADATKDIVEKLTGTRPADDKAAAAVASARV</sequence>
<evidence type="ECO:0000256" key="16">
    <source>
        <dbReference type="SAM" id="SignalP"/>
    </source>
</evidence>
<evidence type="ECO:0000256" key="3">
    <source>
        <dbReference type="ARBA" id="ARBA00022547"/>
    </source>
</evidence>
<comment type="subunit">
    <text evidence="13">F-type ATPases have 2 components, F(1) - the catalytic core - and F(0) - the membrane proton channel. F(1) has five subunits: alpha(3), beta(3), gamma(1), delta(1), epsilon(1). F(0) has three main subunits: a(1), b(2) and c(10-14). The alpha and beta chains form an alternating ring which encloses part of the gamma chain. F(1) is attached to F(0) by a central stalk formed by the gamma and epsilon chains, while a peripheral stalk is formed by the delta and b chains.</text>
</comment>
<reference evidence="18" key="1">
    <citation type="submission" date="2017-05" db="EMBL/GenBank/DDBJ databases">
        <authorList>
            <person name="Lin X."/>
        </authorList>
    </citation>
    <scope>NUCLEOTIDE SEQUENCE [LARGE SCALE GENOMIC DNA]</scope>
    <source>
        <strain evidence="18">JLT2012</strain>
    </source>
</reference>
<feature type="signal peptide" evidence="16">
    <location>
        <begin position="1"/>
        <end position="23"/>
    </location>
</feature>
<keyword evidence="2 13" id="KW-0813">Transport</keyword>
<dbReference type="AlphaFoldDB" id="A0A219B7J3"/>
<keyword evidence="18" id="KW-1185">Reference proteome</keyword>
<evidence type="ECO:0000256" key="8">
    <source>
        <dbReference type="ARBA" id="ARBA00023136"/>
    </source>
</evidence>
<keyword evidence="9 13" id="KW-0066">ATP synthesis</keyword>
<dbReference type="PANTHER" id="PTHR33445">
    <property type="entry name" value="ATP SYNTHASE SUBUNIT B', CHLOROPLASTIC"/>
    <property type="match status" value="1"/>
</dbReference>
<comment type="function">
    <text evidence="10 13">F(1)F(0) ATP synthase produces ATP from ADP in the presence of a proton or sodium gradient. F-type ATPases consist of two structural domains, F(1) containing the extramembraneous catalytic core and F(0) containing the membrane proton channel, linked together by a central stalk and a peripheral stalk. During catalysis, ATP synthesis in the catalytic domain of F(1) is coupled via a rotary mechanism of the central stalk subunits to proton translocation.</text>
</comment>
<dbReference type="Proteomes" id="UP000198462">
    <property type="component" value="Unassembled WGS sequence"/>
</dbReference>
<dbReference type="InterPro" id="IPR002146">
    <property type="entry name" value="ATP_synth_b/b'su_bac/chlpt"/>
</dbReference>
<evidence type="ECO:0000256" key="11">
    <source>
        <dbReference type="ARBA" id="ARBA00025614"/>
    </source>
</evidence>
<evidence type="ECO:0000256" key="5">
    <source>
        <dbReference type="ARBA" id="ARBA00022781"/>
    </source>
</evidence>
<comment type="caution">
    <text evidence="17">The sequence shown here is derived from an EMBL/GenBank/DDBJ whole genome shotgun (WGS) entry which is preliminary data.</text>
</comment>
<dbReference type="Pfam" id="PF00430">
    <property type="entry name" value="ATP-synt_B"/>
    <property type="match status" value="1"/>
</dbReference>
<keyword evidence="4 13" id="KW-0812">Transmembrane</keyword>
<feature type="chain" id="PRO_5012126281" description="ATP synthase subunit b" evidence="16">
    <location>
        <begin position="24"/>
        <end position="192"/>
    </location>
</feature>
<comment type="subcellular location">
    <subcellularLocation>
        <location evidence="13">Cell membrane</location>
        <topology evidence="13">Single-pass membrane protein</topology>
    </subcellularLocation>
    <subcellularLocation>
        <location evidence="12">Endomembrane system</location>
        <topology evidence="12">Single-pass membrane protein</topology>
    </subcellularLocation>
</comment>
<comment type="function">
    <text evidence="11">Component of the F(0) channel, it forms part of the peripheral stalk, linking F(1) to F(0). The b'-subunit is a diverged and duplicated form of b found in plants and photosynthetic bacteria.</text>
</comment>
<keyword evidence="3 13" id="KW-0138">CF(0)</keyword>
<feature type="transmembrane region" description="Helical" evidence="13">
    <location>
        <begin position="47"/>
        <end position="64"/>
    </location>
</feature>
<dbReference type="InterPro" id="IPR050059">
    <property type="entry name" value="ATP_synthase_B_chain"/>
</dbReference>
<evidence type="ECO:0000256" key="12">
    <source>
        <dbReference type="ARBA" id="ARBA00037847"/>
    </source>
</evidence>
<keyword evidence="5 13" id="KW-0375">Hydrogen ion transport</keyword>
<dbReference type="GO" id="GO:0046961">
    <property type="term" value="F:proton-transporting ATPase activity, rotational mechanism"/>
    <property type="evidence" value="ECO:0007669"/>
    <property type="project" value="TreeGrafter"/>
</dbReference>
<feature type="coiled-coil region" evidence="15">
    <location>
        <begin position="107"/>
        <end position="160"/>
    </location>
</feature>
<keyword evidence="16" id="KW-0732">Signal</keyword>
<evidence type="ECO:0000313" key="17">
    <source>
        <dbReference type="EMBL" id="OWV34231.1"/>
    </source>
</evidence>
<dbReference type="EMBL" id="NFZT01000001">
    <property type="protein sequence ID" value="OWV34231.1"/>
    <property type="molecule type" value="Genomic_DNA"/>
</dbReference>
<keyword evidence="13" id="KW-1003">Cell membrane</keyword>
<gene>
    <name evidence="13" type="primary">atpF</name>
    <name evidence="17" type="ORF">B5C34_12695</name>
</gene>
<evidence type="ECO:0000256" key="7">
    <source>
        <dbReference type="ARBA" id="ARBA00023065"/>
    </source>
</evidence>
<organism evidence="17 18">
    <name type="scientific">Pacificimonas flava</name>
    <dbReference type="NCBI Taxonomy" id="1234595"/>
    <lineage>
        <taxon>Bacteria</taxon>
        <taxon>Pseudomonadati</taxon>
        <taxon>Pseudomonadota</taxon>
        <taxon>Alphaproteobacteria</taxon>
        <taxon>Sphingomonadales</taxon>
        <taxon>Sphingosinicellaceae</taxon>
        <taxon>Pacificimonas</taxon>
    </lineage>
</organism>
<accession>A0A219B7J3</accession>
<evidence type="ECO:0000256" key="9">
    <source>
        <dbReference type="ARBA" id="ARBA00023310"/>
    </source>
</evidence>
<evidence type="ECO:0000256" key="10">
    <source>
        <dbReference type="ARBA" id="ARBA00025198"/>
    </source>
</evidence>
<proteinExistence type="inferred from homology"/>
<keyword evidence="8 13" id="KW-0472">Membrane</keyword>
<dbReference type="CDD" id="cd06503">
    <property type="entry name" value="ATP-synt_Fo_b"/>
    <property type="match status" value="1"/>
</dbReference>